<organism evidence="5 6">
    <name type="scientific">Vibrio tritonius</name>
    <dbReference type="NCBI Taxonomy" id="1435069"/>
    <lineage>
        <taxon>Bacteria</taxon>
        <taxon>Pseudomonadati</taxon>
        <taxon>Pseudomonadota</taxon>
        <taxon>Gammaproteobacteria</taxon>
        <taxon>Vibrionales</taxon>
        <taxon>Vibrionaceae</taxon>
        <taxon>Vibrio</taxon>
    </lineage>
</organism>
<dbReference type="PANTHER" id="PTHR28620">
    <property type="entry name" value="CENTROMERE PROTEIN V"/>
    <property type="match status" value="1"/>
</dbReference>
<dbReference type="InterPro" id="IPR006913">
    <property type="entry name" value="CENP-V/GFA"/>
</dbReference>
<dbReference type="Proteomes" id="UP001199044">
    <property type="component" value="Unassembled WGS sequence"/>
</dbReference>
<evidence type="ECO:0000313" key="6">
    <source>
        <dbReference type="Proteomes" id="UP001199044"/>
    </source>
</evidence>
<dbReference type="PANTHER" id="PTHR28620:SF1">
    <property type="entry name" value="CENP-V_GFA DOMAIN-CONTAINING PROTEIN"/>
    <property type="match status" value="1"/>
</dbReference>
<dbReference type="Pfam" id="PF04828">
    <property type="entry name" value="GFA"/>
    <property type="match status" value="1"/>
</dbReference>
<sequence length="114" mass="12893">MMELTCHCGNIELLLSAVPTKATKCNCSICHRYGALWSYFPKSEVTITAHVQSTQGYIWGDKEAEFMHCPICGCVTHYETTERCDSQFIAVNMSMADIEVIEDLQITYKADRKS</sequence>
<dbReference type="EMBL" id="JAIWIU010000161">
    <property type="protein sequence ID" value="MCA2018276.1"/>
    <property type="molecule type" value="Genomic_DNA"/>
</dbReference>
<dbReference type="SUPFAM" id="SSF51316">
    <property type="entry name" value="Mss4-like"/>
    <property type="match status" value="1"/>
</dbReference>
<dbReference type="InterPro" id="IPR011057">
    <property type="entry name" value="Mss4-like_sf"/>
</dbReference>
<dbReference type="RefSeq" id="WP_225251752.1">
    <property type="nucleotide sequence ID" value="NZ_JAIWIU010000161.1"/>
</dbReference>
<feature type="domain" description="CENP-V/GFA" evidence="4">
    <location>
        <begin position="2"/>
        <end position="109"/>
    </location>
</feature>
<reference evidence="6" key="1">
    <citation type="submission" date="2023-07" db="EMBL/GenBank/DDBJ databases">
        <title>Molecular identification of indigenous halophilic bacteria isolated from red sea cost, biodegradation of synthetic dyes and assessment of degraded metabolite toxicity.</title>
        <authorList>
            <person name="Chaieb K."/>
            <person name="Altayb H.N."/>
        </authorList>
    </citation>
    <scope>NUCLEOTIDE SEQUENCE [LARGE SCALE GENOMIC DNA]</scope>
    <source>
        <strain evidence="6">K20</strain>
    </source>
</reference>
<comment type="caution">
    <text evidence="5">The sequence shown here is derived from an EMBL/GenBank/DDBJ whole genome shotgun (WGS) entry which is preliminary data.</text>
</comment>
<protein>
    <submittedName>
        <fullName evidence="5">Aldehyde-activating protein</fullName>
    </submittedName>
</protein>
<name>A0ABS7YTQ3_9VIBR</name>
<proteinExistence type="inferred from homology"/>
<evidence type="ECO:0000256" key="3">
    <source>
        <dbReference type="ARBA" id="ARBA00022833"/>
    </source>
</evidence>
<dbReference type="InterPro" id="IPR052355">
    <property type="entry name" value="CENP-V-like"/>
</dbReference>
<evidence type="ECO:0000256" key="2">
    <source>
        <dbReference type="ARBA" id="ARBA00022723"/>
    </source>
</evidence>
<evidence type="ECO:0000256" key="1">
    <source>
        <dbReference type="ARBA" id="ARBA00005495"/>
    </source>
</evidence>
<keyword evidence="6" id="KW-1185">Reference proteome</keyword>
<keyword evidence="2" id="KW-0479">Metal-binding</keyword>
<gene>
    <name evidence="5" type="ORF">LDJ79_19310</name>
</gene>
<comment type="similarity">
    <text evidence="1">Belongs to the Gfa family.</text>
</comment>
<evidence type="ECO:0000313" key="5">
    <source>
        <dbReference type="EMBL" id="MCA2018276.1"/>
    </source>
</evidence>
<dbReference type="Gene3D" id="2.170.150.70">
    <property type="match status" value="1"/>
</dbReference>
<accession>A0ABS7YTQ3</accession>
<evidence type="ECO:0000259" key="4">
    <source>
        <dbReference type="PROSITE" id="PS51891"/>
    </source>
</evidence>
<keyword evidence="3" id="KW-0862">Zinc</keyword>
<dbReference type="PROSITE" id="PS51891">
    <property type="entry name" value="CENP_V_GFA"/>
    <property type="match status" value="1"/>
</dbReference>